<sequence>METDVSVMKGVKVSLVGSVSDLMDLCAIVSSDSARKATGNYCTPNFPSQKIQMPHIPYSFKGRSSVIVSEFDNSSYTNILRVAKVPILNTTVCKNVYKKFITSHRIICAGFQEAGVVCTGDSAYLACSNTLRIIHVLINIVVKNVLSDTICIRACMILYETDLNARNNGTISEILFEEH</sequence>
<dbReference type="InterPro" id="IPR001254">
    <property type="entry name" value="Trypsin_dom"/>
</dbReference>
<feature type="domain" description="Peptidase S1" evidence="1">
    <location>
        <begin position="47"/>
        <end position="122"/>
    </location>
</feature>
<gene>
    <name evidence="2" type="ORF">TPSB3V08_LOCUS3616</name>
</gene>
<dbReference type="Gene3D" id="2.40.10.10">
    <property type="entry name" value="Trypsin-like serine proteases"/>
    <property type="match status" value="1"/>
</dbReference>
<accession>A0A7R9GYU6</accession>
<reference evidence="2" key="1">
    <citation type="submission" date="2020-11" db="EMBL/GenBank/DDBJ databases">
        <authorList>
            <person name="Tran Van P."/>
        </authorList>
    </citation>
    <scope>NUCLEOTIDE SEQUENCE</scope>
</reference>
<proteinExistence type="predicted"/>
<dbReference type="Pfam" id="PF00089">
    <property type="entry name" value="Trypsin"/>
    <property type="match status" value="1"/>
</dbReference>
<dbReference type="InterPro" id="IPR043504">
    <property type="entry name" value="Peptidase_S1_PA_chymotrypsin"/>
</dbReference>
<organism evidence="2">
    <name type="scientific">Timema poppense</name>
    <name type="common">Walking stick</name>
    <dbReference type="NCBI Taxonomy" id="170557"/>
    <lineage>
        <taxon>Eukaryota</taxon>
        <taxon>Metazoa</taxon>
        <taxon>Ecdysozoa</taxon>
        <taxon>Arthropoda</taxon>
        <taxon>Hexapoda</taxon>
        <taxon>Insecta</taxon>
        <taxon>Pterygota</taxon>
        <taxon>Neoptera</taxon>
        <taxon>Polyneoptera</taxon>
        <taxon>Phasmatodea</taxon>
        <taxon>Timematodea</taxon>
        <taxon>Timematoidea</taxon>
        <taxon>Timematidae</taxon>
        <taxon>Timema</taxon>
    </lineage>
</organism>
<dbReference type="EMBL" id="OD001588">
    <property type="protein sequence ID" value="CAD7402500.1"/>
    <property type="molecule type" value="Genomic_DNA"/>
</dbReference>
<evidence type="ECO:0000259" key="1">
    <source>
        <dbReference type="Pfam" id="PF00089"/>
    </source>
</evidence>
<protein>
    <recommendedName>
        <fullName evidence="1">Peptidase S1 domain-containing protein</fullName>
    </recommendedName>
</protein>
<evidence type="ECO:0000313" key="2">
    <source>
        <dbReference type="EMBL" id="CAD7402500.1"/>
    </source>
</evidence>
<name>A0A7R9GYU6_TIMPO</name>
<dbReference type="GO" id="GO:0006508">
    <property type="term" value="P:proteolysis"/>
    <property type="evidence" value="ECO:0007669"/>
    <property type="project" value="InterPro"/>
</dbReference>
<dbReference type="GO" id="GO:0004252">
    <property type="term" value="F:serine-type endopeptidase activity"/>
    <property type="evidence" value="ECO:0007669"/>
    <property type="project" value="InterPro"/>
</dbReference>
<dbReference type="SUPFAM" id="SSF50494">
    <property type="entry name" value="Trypsin-like serine proteases"/>
    <property type="match status" value="1"/>
</dbReference>
<dbReference type="AlphaFoldDB" id="A0A7R9GYU6"/>
<dbReference type="InterPro" id="IPR009003">
    <property type="entry name" value="Peptidase_S1_PA"/>
</dbReference>